<evidence type="ECO:0000313" key="4">
    <source>
        <dbReference type="Proteomes" id="UP001152797"/>
    </source>
</evidence>
<dbReference type="Proteomes" id="UP001152797">
    <property type="component" value="Unassembled WGS sequence"/>
</dbReference>
<reference evidence="3" key="2">
    <citation type="submission" date="2024-04" db="EMBL/GenBank/DDBJ databases">
        <authorList>
            <person name="Chen Y."/>
            <person name="Shah S."/>
            <person name="Dougan E. K."/>
            <person name="Thang M."/>
            <person name="Chan C."/>
        </authorList>
    </citation>
    <scope>NUCLEOTIDE SEQUENCE [LARGE SCALE GENOMIC DNA]</scope>
</reference>
<proteinExistence type="predicted"/>
<protein>
    <submittedName>
        <fullName evidence="2">Uncharacterized protein</fullName>
    </submittedName>
</protein>
<dbReference type="EMBL" id="CAMXCT030005802">
    <property type="protein sequence ID" value="CAL4800619.1"/>
    <property type="molecule type" value="Genomic_DNA"/>
</dbReference>
<feature type="region of interest" description="Disordered" evidence="1">
    <location>
        <begin position="1"/>
        <end position="52"/>
    </location>
</feature>
<organism evidence="2">
    <name type="scientific">Cladocopium goreaui</name>
    <dbReference type="NCBI Taxonomy" id="2562237"/>
    <lineage>
        <taxon>Eukaryota</taxon>
        <taxon>Sar</taxon>
        <taxon>Alveolata</taxon>
        <taxon>Dinophyceae</taxon>
        <taxon>Suessiales</taxon>
        <taxon>Symbiodiniaceae</taxon>
        <taxon>Cladocopium</taxon>
    </lineage>
</organism>
<sequence>MGITSLNVAPLLDRPAEDQRWRPAKGAPEVPQEKLERARGAVGDQCAEPQSSKSRVCAADLTTSSG</sequence>
<dbReference type="EMBL" id="CAMXCT020005802">
    <property type="protein sequence ID" value="CAL1166682.1"/>
    <property type="molecule type" value="Genomic_DNA"/>
</dbReference>
<dbReference type="AlphaFoldDB" id="A0A9P1DPT7"/>
<name>A0A9P1DPT7_9DINO</name>
<accession>A0A9P1DPT7</accession>
<dbReference type="EMBL" id="CAMXCT010005802">
    <property type="protein sequence ID" value="CAI4013307.1"/>
    <property type="molecule type" value="Genomic_DNA"/>
</dbReference>
<comment type="caution">
    <text evidence="2">The sequence shown here is derived from an EMBL/GenBank/DDBJ whole genome shotgun (WGS) entry which is preliminary data.</text>
</comment>
<reference evidence="2" key="1">
    <citation type="submission" date="2022-10" db="EMBL/GenBank/DDBJ databases">
        <authorList>
            <person name="Chen Y."/>
            <person name="Dougan E. K."/>
            <person name="Chan C."/>
            <person name="Rhodes N."/>
            <person name="Thang M."/>
        </authorList>
    </citation>
    <scope>NUCLEOTIDE SEQUENCE</scope>
</reference>
<evidence type="ECO:0000256" key="1">
    <source>
        <dbReference type="SAM" id="MobiDB-lite"/>
    </source>
</evidence>
<evidence type="ECO:0000313" key="2">
    <source>
        <dbReference type="EMBL" id="CAI4013307.1"/>
    </source>
</evidence>
<keyword evidence="4" id="KW-1185">Reference proteome</keyword>
<gene>
    <name evidence="2" type="ORF">C1SCF055_LOCUS38295</name>
</gene>
<evidence type="ECO:0000313" key="3">
    <source>
        <dbReference type="EMBL" id="CAL1166682.1"/>
    </source>
</evidence>